<dbReference type="STRING" id="1555112.LIP_1815"/>
<dbReference type="SUPFAM" id="SSF140990">
    <property type="entry name" value="FtsH protease domain-like"/>
    <property type="match status" value="1"/>
</dbReference>
<dbReference type="PANTHER" id="PTHR23076:SF97">
    <property type="entry name" value="ATP-DEPENDENT ZINC METALLOPROTEASE YME1L1"/>
    <property type="match status" value="1"/>
</dbReference>
<dbReference type="InterPro" id="IPR037219">
    <property type="entry name" value="Peptidase_M41-like"/>
</dbReference>
<dbReference type="InterPro" id="IPR003960">
    <property type="entry name" value="ATPase_AAA_CS"/>
</dbReference>
<dbReference type="EMBL" id="AP014924">
    <property type="protein sequence ID" value="BAS27659.1"/>
    <property type="molecule type" value="Genomic_DNA"/>
</dbReference>
<dbReference type="FunFam" id="3.40.50.300:FF:001025">
    <property type="entry name" value="ATPase family, AAA domain-containing 2B"/>
    <property type="match status" value="1"/>
</dbReference>
<evidence type="ECO:0000256" key="10">
    <source>
        <dbReference type="ARBA" id="ARBA00023054"/>
    </source>
</evidence>
<dbReference type="FunFam" id="1.10.8.60:FF:000001">
    <property type="entry name" value="ATP-dependent zinc metalloprotease FtsH"/>
    <property type="match status" value="1"/>
</dbReference>
<keyword evidence="12" id="KW-1133">Transmembrane helix</keyword>
<keyword evidence="8 11" id="KW-0067">ATP-binding</keyword>
<dbReference type="GO" id="GO:0030163">
    <property type="term" value="P:protein catabolic process"/>
    <property type="evidence" value="ECO:0007669"/>
    <property type="project" value="TreeGrafter"/>
</dbReference>
<dbReference type="InterPro" id="IPR003959">
    <property type="entry name" value="ATPase_AAA_core"/>
</dbReference>
<comment type="similarity">
    <text evidence="2">In the C-terminal section; belongs to the peptidase M41 family.</text>
</comment>
<evidence type="ECO:0000256" key="12">
    <source>
        <dbReference type="SAM" id="Phobius"/>
    </source>
</evidence>
<evidence type="ECO:0000256" key="3">
    <source>
        <dbReference type="ARBA" id="ARBA00022670"/>
    </source>
</evidence>
<evidence type="ECO:0000313" key="15">
    <source>
        <dbReference type="Proteomes" id="UP000065807"/>
    </source>
</evidence>
<dbReference type="Pfam" id="PF00004">
    <property type="entry name" value="AAA"/>
    <property type="match status" value="1"/>
</dbReference>
<evidence type="ECO:0000256" key="9">
    <source>
        <dbReference type="ARBA" id="ARBA00023049"/>
    </source>
</evidence>
<dbReference type="RefSeq" id="WP_068136830.1">
    <property type="nucleotide sequence ID" value="NZ_AP014924.1"/>
</dbReference>
<dbReference type="InterPro" id="IPR041569">
    <property type="entry name" value="AAA_lid_3"/>
</dbReference>
<dbReference type="GO" id="GO:0005524">
    <property type="term" value="F:ATP binding"/>
    <property type="evidence" value="ECO:0007669"/>
    <property type="project" value="UniProtKB-KW"/>
</dbReference>
<keyword evidence="10" id="KW-0175">Coiled coil</keyword>
<dbReference type="Pfam" id="PF17862">
    <property type="entry name" value="AAA_lid_3"/>
    <property type="match status" value="1"/>
</dbReference>
<dbReference type="Gene3D" id="3.40.50.300">
    <property type="entry name" value="P-loop containing nucleotide triphosphate hydrolases"/>
    <property type="match status" value="1"/>
</dbReference>
<evidence type="ECO:0000256" key="4">
    <source>
        <dbReference type="ARBA" id="ARBA00022723"/>
    </source>
</evidence>
<dbReference type="InterPro" id="IPR027417">
    <property type="entry name" value="P-loop_NTPase"/>
</dbReference>
<evidence type="ECO:0000256" key="7">
    <source>
        <dbReference type="ARBA" id="ARBA00022833"/>
    </source>
</evidence>
<keyword evidence="15" id="KW-1185">Reference proteome</keyword>
<reference evidence="15" key="2">
    <citation type="journal article" date="2016" name="Int. J. Syst. Evol. Microbiol.">
        <title>Complete genome sequence and cell structure of Limnochorda pilosa, a Gram-negative spore-former within the phylum Firmicutes.</title>
        <authorList>
            <person name="Watanabe M."/>
            <person name="Kojima H."/>
            <person name="Fukui M."/>
        </authorList>
    </citation>
    <scope>NUCLEOTIDE SEQUENCE [LARGE SCALE GENOMIC DNA]</scope>
    <source>
        <strain evidence="15">HC45</strain>
    </source>
</reference>
<dbReference type="InterPro" id="IPR003593">
    <property type="entry name" value="AAA+_ATPase"/>
</dbReference>
<accession>A0A0K2SLG6</accession>
<dbReference type="Proteomes" id="UP000065807">
    <property type="component" value="Chromosome"/>
</dbReference>
<dbReference type="PANTHER" id="PTHR23076">
    <property type="entry name" value="METALLOPROTEASE M41 FTSH"/>
    <property type="match status" value="1"/>
</dbReference>
<name>A0A0K2SLG6_LIMPI</name>
<proteinExistence type="inferred from homology"/>
<dbReference type="KEGG" id="lpil:LIP_1815"/>
<dbReference type="GO" id="GO:0006508">
    <property type="term" value="P:proteolysis"/>
    <property type="evidence" value="ECO:0007669"/>
    <property type="project" value="UniProtKB-KW"/>
</dbReference>
<evidence type="ECO:0000259" key="13">
    <source>
        <dbReference type="SMART" id="SM00382"/>
    </source>
</evidence>
<gene>
    <name evidence="14" type="ORF">LIP_1815</name>
</gene>
<keyword evidence="4" id="KW-0479">Metal-binding</keyword>
<evidence type="ECO:0000256" key="2">
    <source>
        <dbReference type="ARBA" id="ARBA00010044"/>
    </source>
</evidence>
<dbReference type="GO" id="GO:0016887">
    <property type="term" value="F:ATP hydrolysis activity"/>
    <property type="evidence" value="ECO:0007669"/>
    <property type="project" value="InterPro"/>
</dbReference>
<dbReference type="Gene3D" id="1.10.8.60">
    <property type="match status" value="1"/>
</dbReference>
<dbReference type="GO" id="GO:0004222">
    <property type="term" value="F:metalloendopeptidase activity"/>
    <property type="evidence" value="ECO:0007669"/>
    <property type="project" value="InterPro"/>
</dbReference>
<dbReference type="PATRIC" id="fig|1555112.3.peg.1847"/>
<evidence type="ECO:0000256" key="1">
    <source>
        <dbReference type="ARBA" id="ARBA00001947"/>
    </source>
</evidence>
<dbReference type="GO" id="GO:0005886">
    <property type="term" value="C:plasma membrane"/>
    <property type="evidence" value="ECO:0007669"/>
    <property type="project" value="TreeGrafter"/>
</dbReference>
<dbReference type="Pfam" id="PF01434">
    <property type="entry name" value="Peptidase_M41"/>
    <property type="match status" value="1"/>
</dbReference>
<dbReference type="GO" id="GO:0004176">
    <property type="term" value="F:ATP-dependent peptidase activity"/>
    <property type="evidence" value="ECO:0007669"/>
    <property type="project" value="InterPro"/>
</dbReference>
<dbReference type="SMART" id="SM00382">
    <property type="entry name" value="AAA"/>
    <property type="match status" value="1"/>
</dbReference>
<evidence type="ECO:0000256" key="8">
    <source>
        <dbReference type="ARBA" id="ARBA00022840"/>
    </source>
</evidence>
<evidence type="ECO:0000256" key="6">
    <source>
        <dbReference type="ARBA" id="ARBA00022801"/>
    </source>
</evidence>
<dbReference type="GO" id="GO:0046872">
    <property type="term" value="F:metal ion binding"/>
    <property type="evidence" value="ECO:0007669"/>
    <property type="project" value="UniProtKB-KW"/>
</dbReference>
<reference evidence="15" key="1">
    <citation type="submission" date="2015-07" db="EMBL/GenBank/DDBJ databases">
        <title>Complete genome sequence and phylogenetic analysis of Limnochorda pilosa.</title>
        <authorList>
            <person name="Watanabe M."/>
            <person name="Kojima H."/>
            <person name="Fukui M."/>
        </authorList>
    </citation>
    <scope>NUCLEOTIDE SEQUENCE [LARGE SCALE GENOMIC DNA]</scope>
    <source>
        <strain evidence="15">HC45</strain>
    </source>
</reference>
<dbReference type="OrthoDB" id="9809379at2"/>
<evidence type="ECO:0000256" key="5">
    <source>
        <dbReference type="ARBA" id="ARBA00022741"/>
    </source>
</evidence>
<dbReference type="Gene3D" id="1.20.58.760">
    <property type="entry name" value="Peptidase M41"/>
    <property type="match status" value="1"/>
</dbReference>
<evidence type="ECO:0000313" key="14">
    <source>
        <dbReference type="EMBL" id="BAS27659.1"/>
    </source>
</evidence>
<dbReference type="SUPFAM" id="SSF52540">
    <property type="entry name" value="P-loop containing nucleoside triphosphate hydrolases"/>
    <property type="match status" value="1"/>
</dbReference>
<keyword evidence="7" id="KW-0862">Zinc</keyword>
<keyword evidence="12" id="KW-0472">Membrane</keyword>
<keyword evidence="3" id="KW-0645">Protease</keyword>
<keyword evidence="9" id="KW-0482">Metalloprotease</keyword>
<feature type="transmembrane region" description="Helical" evidence="12">
    <location>
        <begin position="12"/>
        <end position="40"/>
    </location>
</feature>
<keyword evidence="5 11" id="KW-0547">Nucleotide-binding</keyword>
<comment type="cofactor">
    <cofactor evidence="1">
        <name>Zn(2+)</name>
        <dbReference type="ChEBI" id="CHEBI:29105"/>
    </cofactor>
</comment>
<feature type="domain" description="AAA+ ATPase" evidence="13">
    <location>
        <begin position="101"/>
        <end position="246"/>
    </location>
</feature>
<comment type="similarity">
    <text evidence="11">Belongs to the AAA ATPase family.</text>
</comment>
<keyword evidence="12" id="KW-0812">Transmembrane</keyword>
<organism evidence="14 15">
    <name type="scientific">Limnochorda pilosa</name>
    <dbReference type="NCBI Taxonomy" id="1555112"/>
    <lineage>
        <taxon>Bacteria</taxon>
        <taxon>Bacillati</taxon>
        <taxon>Bacillota</taxon>
        <taxon>Limnochordia</taxon>
        <taxon>Limnochordales</taxon>
        <taxon>Limnochordaceae</taxon>
        <taxon>Limnochorda</taxon>
    </lineage>
</organism>
<keyword evidence="6" id="KW-0378">Hydrolase</keyword>
<protein>
    <submittedName>
        <fullName evidence="14">Microtubule-severing ATPase</fullName>
    </submittedName>
</protein>
<dbReference type="AlphaFoldDB" id="A0A0K2SLG6"/>
<dbReference type="PROSITE" id="PS00674">
    <property type="entry name" value="AAA"/>
    <property type="match status" value="1"/>
</dbReference>
<sequence length="501" mass="54662">MKKEIGAGLGLAAVVFLGLQGVSQVVPFLILAAILTMLYLMAQGRLMGGRSFATTGSGSAGSLRPIDFDAIGGQQVAKRELKEALDFLRKSDEAAHLGIRPLKGILLVGPPGTGKTLMARAAASYTQSVFLAASGSQFVEMYAGVGAQRIRHIFNQARRQAEQEGRSSAIIFIDEMEVLGGKRGKHASHLEYDQTLNELLVQMDGIAPSERVRLLVIGATNRPDLLDSALLRPGRFDRTVRVDLPDKEGRRHILEIHAQGKPLAPDVDLDELARETYGFSGAHLESLLNEAAILAMRQGDRQIGGRHLREAVDKVLMGEKLDRRPSEAERRRVAYHETGHAFVSELGRPGSVSTVTLSPRGQALGYMRQTPEDDPYLYTQEELEHQIDVCLGGAVAEELFFGSRSTGAMGDFEQAVGLARRMILAGMSSLGIVSEETLPEDHLHQETVRILKGREGYVREVLTAHRPLMDRAAVELLREEKLPGARVRDLLRPPAAEPLGA</sequence>
<evidence type="ECO:0000256" key="11">
    <source>
        <dbReference type="RuleBase" id="RU003651"/>
    </source>
</evidence>
<dbReference type="InterPro" id="IPR000642">
    <property type="entry name" value="Peptidase_M41"/>
</dbReference>